<evidence type="ECO:0000313" key="2">
    <source>
        <dbReference type="EMBL" id="PCS21291.1"/>
    </source>
</evidence>
<reference evidence="3" key="1">
    <citation type="submission" date="2017-04" db="EMBL/GenBank/DDBJ databases">
        <title>Genome evolution of the luminous symbionts of deep sea anglerfish.</title>
        <authorList>
            <person name="Hendry T.A."/>
        </authorList>
    </citation>
    <scope>NUCLEOTIDE SEQUENCE [LARGE SCALE GENOMIC DNA]</scope>
</reference>
<comment type="caution">
    <text evidence="2">The sequence shown here is derived from an EMBL/GenBank/DDBJ whole genome shotgun (WGS) entry which is preliminary data.</text>
</comment>
<feature type="domain" description="Tn3 transposase DDE" evidence="1">
    <location>
        <begin position="92"/>
        <end position="154"/>
    </location>
</feature>
<keyword evidence="3" id="KW-1185">Reference proteome</keyword>
<proteinExistence type="predicted"/>
<dbReference type="EMBL" id="NBYY01000036">
    <property type="protein sequence ID" value="PCS21291.1"/>
    <property type="molecule type" value="Genomic_DNA"/>
</dbReference>
<dbReference type="InterPro" id="IPR002513">
    <property type="entry name" value="Tn3_Tnp_DDE_dom"/>
</dbReference>
<sequence length="155" mass="17110">MMPLAEYRNLEKNRSLPVSIDPRCESYLEERLLTLNKNSGTINNLASKGDLPDASISESGLRVSSLKRFVPYETELLASKVVGLLPHSKITDLLAEVDQRSDFTKQFNHLKTGKEAPDRTSLLTTVLADAINLGLSKMSEACPGTTYSKLAWLQA</sequence>
<dbReference type="GO" id="GO:0004803">
    <property type="term" value="F:transposase activity"/>
    <property type="evidence" value="ECO:0007669"/>
    <property type="project" value="InterPro"/>
</dbReference>
<dbReference type="AlphaFoldDB" id="A0A2A5SZG8"/>
<dbReference type="GO" id="GO:0006313">
    <property type="term" value="P:DNA transposition"/>
    <property type="evidence" value="ECO:0007669"/>
    <property type="project" value="InterPro"/>
</dbReference>
<accession>A0A2A5SZG8</accession>
<dbReference type="Proteomes" id="UP000219020">
    <property type="component" value="Unassembled WGS sequence"/>
</dbReference>
<gene>
    <name evidence="2" type="ORF">BTN49_3179</name>
</gene>
<dbReference type="Pfam" id="PF01526">
    <property type="entry name" value="DDE_Tnp_Tn3"/>
    <property type="match status" value="1"/>
</dbReference>
<protein>
    <submittedName>
        <fullName evidence="2">Mobile element protein</fullName>
    </submittedName>
</protein>
<evidence type="ECO:0000259" key="1">
    <source>
        <dbReference type="Pfam" id="PF01526"/>
    </source>
</evidence>
<organism evidence="2 3">
    <name type="scientific">Candidatus Enterovibrio escicola</name>
    <dbReference type="NCBI Taxonomy" id="1927127"/>
    <lineage>
        <taxon>Bacteria</taxon>
        <taxon>Pseudomonadati</taxon>
        <taxon>Pseudomonadota</taxon>
        <taxon>Gammaproteobacteria</taxon>
        <taxon>Vibrionales</taxon>
        <taxon>Vibrionaceae</taxon>
        <taxon>Enterovibrio</taxon>
    </lineage>
</organism>
<evidence type="ECO:0000313" key="3">
    <source>
        <dbReference type="Proteomes" id="UP000219020"/>
    </source>
</evidence>
<name>A0A2A5SZG8_9GAMM</name>